<keyword evidence="6" id="KW-1185">Reference proteome</keyword>
<evidence type="ECO:0000259" key="4">
    <source>
        <dbReference type="PROSITE" id="PS51468"/>
    </source>
</evidence>
<accession>A0A1Y0I7C4</accession>
<feature type="compositionally biased region" description="Polar residues" evidence="1">
    <location>
        <begin position="636"/>
        <end position="666"/>
    </location>
</feature>
<evidence type="ECO:0000259" key="3">
    <source>
        <dbReference type="PROSITE" id="PS50234"/>
    </source>
</evidence>
<evidence type="ECO:0000313" key="5">
    <source>
        <dbReference type="EMBL" id="ARU56398.1"/>
    </source>
</evidence>
<organism evidence="5 6">
    <name type="scientific">Oleiphilus messinensis</name>
    <dbReference type="NCBI Taxonomy" id="141451"/>
    <lineage>
        <taxon>Bacteria</taxon>
        <taxon>Pseudomonadati</taxon>
        <taxon>Pseudomonadota</taxon>
        <taxon>Gammaproteobacteria</taxon>
        <taxon>Oceanospirillales</taxon>
        <taxon>Oleiphilaceae</taxon>
        <taxon>Oleiphilus</taxon>
    </lineage>
</organism>
<keyword evidence="2" id="KW-0812">Transmembrane</keyword>
<dbReference type="InterPro" id="IPR020008">
    <property type="entry name" value="GlyGly_CTERM"/>
</dbReference>
<dbReference type="PROSITE" id="PS50234">
    <property type="entry name" value="VWFA"/>
    <property type="match status" value="1"/>
</dbReference>
<dbReference type="Gene3D" id="3.40.50.410">
    <property type="entry name" value="von Willebrand factor, type A domain"/>
    <property type="match status" value="1"/>
</dbReference>
<reference evidence="5 6" key="1">
    <citation type="submission" date="2017-05" db="EMBL/GenBank/DDBJ databases">
        <title>Genomic insights into alkan degradation activity of Oleiphilus messinensis.</title>
        <authorList>
            <person name="Kozyavkin S.A."/>
            <person name="Slesarev A.I."/>
            <person name="Golyshin P.N."/>
            <person name="Korzhenkov A."/>
            <person name="Golyshina O.N."/>
            <person name="Toshchakov S.V."/>
        </authorList>
    </citation>
    <scope>NUCLEOTIDE SEQUENCE [LARGE SCALE GENOMIC DNA]</scope>
    <source>
        <strain evidence="5 6">ME102</strain>
    </source>
</reference>
<keyword evidence="2" id="KW-0472">Membrane</keyword>
<dbReference type="SMART" id="SM00327">
    <property type="entry name" value="VWA"/>
    <property type="match status" value="1"/>
</dbReference>
<dbReference type="InterPro" id="IPR002035">
    <property type="entry name" value="VWF_A"/>
</dbReference>
<dbReference type="PANTHER" id="PTHR45737:SF6">
    <property type="entry name" value="VON WILLEBRAND FACTOR A DOMAIN-CONTAINING PROTEIN 5A"/>
    <property type="match status" value="1"/>
</dbReference>
<gene>
    <name evidence="5" type="ORF">OLMES_2335</name>
</gene>
<protein>
    <recommendedName>
        <fullName evidence="7">VWA domain-containing protein</fullName>
    </recommendedName>
</protein>
<dbReference type="Proteomes" id="UP000196027">
    <property type="component" value="Chromosome"/>
</dbReference>
<dbReference type="KEGG" id="ome:OLMES_2335"/>
<dbReference type="SUPFAM" id="SSF53300">
    <property type="entry name" value="vWA-like"/>
    <property type="match status" value="1"/>
</dbReference>
<dbReference type="Pfam" id="PF13768">
    <property type="entry name" value="VWA_3"/>
    <property type="match status" value="1"/>
</dbReference>
<keyword evidence="2" id="KW-1133">Transmembrane helix</keyword>
<dbReference type="InterPro" id="IPR013694">
    <property type="entry name" value="VIT"/>
</dbReference>
<dbReference type="AlphaFoldDB" id="A0A1Y0I7C4"/>
<dbReference type="Pfam" id="PF08487">
    <property type="entry name" value="VIT"/>
    <property type="match status" value="1"/>
</dbReference>
<evidence type="ECO:0000256" key="2">
    <source>
        <dbReference type="SAM" id="Phobius"/>
    </source>
</evidence>
<evidence type="ECO:0000256" key="1">
    <source>
        <dbReference type="SAM" id="MobiDB-lite"/>
    </source>
</evidence>
<feature type="domain" description="VIT" evidence="4">
    <location>
        <begin position="33"/>
        <end position="161"/>
    </location>
</feature>
<dbReference type="InterPro" id="IPR036465">
    <property type="entry name" value="vWFA_dom_sf"/>
</dbReference>
<name>A0A1Y0I7C4_9GAMM</name>
<dbReference type="EMBL" id="CP021425">
    <property type="protein sequence ID" value="ARU56398.1"/>
    <property type="molecule type" value="Genomic_DNA"/>
</dbReference>
<sequence length="703" mass="78552">MRARSPYIIQRRLARIRLFICMILATFSTLSSSAGLLSPKNSQLAALEIREHHVKVTIEDGYAVTYIDQTFHNPHDTTLEAIYAFPVPEKAAVGEFTYWIDGKPVTGEVLEKQEARQVYEQEKAQGRETAITEQDSYKTFDSSIYPVLPRQDVRIRLVYLQPVHVDHGIGRFVYPLEDGGVDEARNAFWQYNDRVEQAFSFELDLKSSYPVDAVRLPKHPQAIAQAVSNQEWNVKLANSQAIDSNSSAEQSGLESTAELSTSINPKTTTSMVHHLNQDIVVYWRHKTGLPGSIDMITHKSPGKDRGTFMMTITPGDDLADIKDGRDWVFVLDLSGSMKGKYQSLIDGVQKGLTKLSASDRFRVVLFNNNARELTPGYVTASPAAVAKYTEKLMQSKPAGSTNLYAGLKEGITGLDSDRPSAIILVTDGVANVGTTEKKAFLTLLEKYDVRLFTFIMGNSANRPLLNSMTNISNGFATNISNSDDIEGKLMLALEKLKHEAYRNIKIDIDGIKTADVTPNRIGSLYRGEQLIIFGHYWGHGQADVEITGKVTGDKKRYQSRFNFPQISERNPEIERLWAFATIEDIQNKMDYFGEDADSKQAIVGLAKEYSLVTDYTSMVVVREEVFQQYQIDRSNAQRVGNEQAARQSRATSPVQDNRQDTNQPAFTTERAYPKSSSGGGSGALGIWSLLLLLPLLMIRKKRA</sequence>
<dbReference type="SMART" id="SM00609">
    <property type="entry name" value="VIT"/>
    <property type="match status" value="1"/>
</dbReference>
<feature type="domain" description="VWFA" evidence="3">
    <location>
        <begin position="326"/>
        <end position="496"/>
    </location>
</feature>
<dbReference type="PANTHER" id="PTHR45737">
    <property type="entry name" value="VON WILLEBRAND FACTOR A DOMAIN-CONTAINING PROTEIN 5A"/>
    <property type="match status" value="1"/>
</dbReference>
<evidence type="ECO:0008006" key="7">
    <source>
        <dbReference type="Google" id="ProtNLM"/>
    </source>
</evidence>
<feature type="transmembrane region" description="Helical" evidence="2">
    <location>
        <begin position="678"/>
        <end position="698"/>
    </location>
</feature>
<proteinExistence type="predicted"/>
<dbReference type="PROSITE" id="PS51468">
    <property type="entry name" value="VIT"/>
    <property type="match status" value="1"/>
</dbReference>
<dbReference type="RefSeq" id="WP_198343306.1">
    <property type="nucleotide sequence ID" value="NZ_CP021425.1"/>
</dbReference>
<evidence type="ECO:0000313" key="6">
    <source>
        <dbReference type="Proteomes" id="UP000196027"/>
    </source>
</evidence>
<feature type="region of interest" description="Disordered" evidence="1">
    <location>
        <begin position="636"/>
        <end position="679"/>
    </location>
</feature>
<dbReference type="NCBIfam" id="TIGR03501">
    <property type="entry name" value="GlyGly_CTERM"/>
    <property type="match status" value="1"/>
</dbReference>